<dbReference type="SMART" id="SM00387">
    <property type="entry name" value="HATPase_c"/>
    <property type="match status" value="1"/>
</dbReference>
<evidence type="ECO:0000313" key="8">
    <source>
        <dbReference type="EMBL" id="MDD7969634.1"/>
    </source>
</evidence>
<dbReference type="PANTHER" id="PTHR45453:SF1">
    <property type="entry name" value="PHOSPHATE REGULON SENSOR PROTEIN PHOR"/>
    <property type="match status" value="1"/>
</dbReference>
<evidence type="ECO:0000256" key="3">
    <source>
        <dbReference type="ARBA" id="ARBA00022553"/>
    </source>
</evidence>
<gene>
    <name evidence="8" type="ORF">PUT78_00855</name>
</gene>
<dbReference type="Pfam" id="PF13188">
    <property type="entry name" value="PAS_8"/>
    <property type="match status" value="1"/>
</dbReference>
<dbReference type="Pfam" id="PF00512">
    <property type="entry name" value="HisKA"/>
    <property type="match status" value="1"/>
</dbReference>
<dbReference type="SUPFAM" id="SSF55874">
    <property type="entry name" value="ATPase domain of HSP90 chaperone/DNA topoisomerase II/histidine kinase"/>
    <property type="match status" value="1"/>
</dbReference>
<keyword evidence="9" id="KW-1185">Reference proteome</keyword>
<dbReference type="InterPro" id="IPR050351">
    <property type="entry name" value="BphY/WalK/GraS-like"/>
</dbReference>
<dbReference type="CDD" id="cd00082">
    <property type="entry name" value="HisKA"/>
    <property type="match status" value="1"/>
</dbReference>
<dbReference type="InterPro" id="IPR036097">
    <property type="entry name" value="HisK_dim/P_sf"/>
</dbReference>
<dbReference type="EC" id="2.7.13.3" evidence="2"/>
<keyword evidence="4" id="KW-0808">Transferase</keyword>
<comment type="caution">
    <text evidence="8">The sequence shown here is derived from an EMBL/GenBank/DDBJ whole genome shotgun (WGS) entry which is preliminary data.</text>
</comment>
<protein>
    <recommendedName>
        <fullName evidence="2">histidine kinase</fullName>
        <ecNumber evidence="2">2.7.13.3</ecNumber>
    </recommendedName>
</protein>
<keyword evidence="8" id="KW-0547">Nucleotide-binding</keyword>
<dbReference type="Pfam" id="PF02518">
    <property type="entry name" value="HATPase_c"/>
    <property type="match status" value="1"/>
</dbReference>
<keyword evidence="5" id="KW-0418">Kinase</keyword>
<name>A0ABT5T3Q1_9RHOB</name>
<evidence type="ECO:0000256" key="6">
    <source>
        <dbReference type="ARBA" id="ARBA00023012"/>
    </source>
</evidence>
<dbReference type="Gene3D" id="3.30.565.10">
    <property type="entry name" value="Histidine kinase-like ATPase, C-terminal domain"/>
    <property type="match status" value="1"/>
</dbReference>
<dbReference type="EMBL" id="JAQZSM010000001">
    <property type="protein sequence ID" value="MDD7969634.1"/>
    <property type="molecule type" value="Genomic_DNA"/>
</dbReference>
<keyword evidence="6" id="KW-0902">Two-component regulatory system</keyword>
<dbReference type="InterPro" id="IPR003661">
    <property type="entry name" value="HisK_dim/P_dom"/>
</dbReference>
<comment type="catalytic activity">
    <reaction evidence="1">
        <text>ATP + protein L-histidine = ADP + protein N-phospho-L-histidine.</text>
        <dbReference type="EC" id="2.7.13.3"/>
    </reaction>
</comment>
<keyword evidence="3" id="KW-0597">Phosphoprotein</keyword>
<evidence type="ECO:0000256" key="5">
    <source>
        <dbReference type="ARBA" id="ARBA00022777"/>
    </source>
</evidence>
<evidence type="ECO:0000256" key="2">
    <source>
        <dbReference type="ARBA" id="ARBA00012438"/>
    </source>
</evidence>
<dbReference type="Gene3D" id="1.10.287.130">
    <property type="match status" value="1"/>
</dbReference>
<keyword evidence="8" id="KW-0067">ATP-binding</keyword>
<dbReference type="Proteomes" id="UP001431784">
    <property type="component" value="Unassembled WGS sequence"/>
</dbReference>
<dbReference type="PANTHER" id="PTHR45453">
    <property type="entry name" value="PHOSPHATE REGULON SENSOR PROTEIN PHOR"/>
    <property type="match status" value="1"/>
</dbReference>
<proteinExistence type="predicted"/>
<feature type="domain" description="Histidine kinase" evidence="7">
    <location>
        <begin position="119"/>
        <end position="343"/>
    </location>
</feature>
<dbReference type="GO" id="GO:0005524">
    <property type="term" value="F:ATP binding"/>
    <property type="evidence" value="ECO:0007669"/>
    <property type="project" value="UniProtKB-KW"/>
</dbReference>
<dbReference type="SUPFAM" id="SSF47384">
    <property type="entry name" value="Homodimeric domain of signal transducing histidine kinase"/>
    <property type="match status" value="1"/>
</dbReference>
<dbReference type="InterPro" id="IPR036890">
    <property type="entry name" value="HATPase_C_sf"/>
</dbReference>
<evidence type="ECO:0000313" key="9">
    <source>
        <dbReference type="Proteomes" id="UP001431784"/>
    </source>
</evidence>
<dbReference type="InterPro" id="IPR000014">
    <property type="entry name" value="PAS"/>
</dbReference>
<dbReference type="InterPro" id="IPR005467">
    <property type="entry name" value="His_kinase_dom"/>
</dbReference>
<dbReference type="PROSITE" id="PS50109">
    <property type="entry name" value="HIS_KIN"/>
    <property type="match status" value="1"/>
</dbReference>
<evidence type="ECO:0000256" key="4">
    <source>
        <dbReference type="ARBA" id="ARBA00022679"/>
    </source>
</evidence>
<reference evidence="8" key="1">
    <citation type="submission" date="2023-02" db="EMBL/GenBank/DDBJ databases">
        <title>Description of Roseinatronobacter alkalisoli sp. nov., an alkaliphilic bacerium isolated from soda soil.</title>
        <authorList>
            <person name="Wei W."/>
        </authorList>
    </citation>
    <scope>NUCLEOTIDE SEQUENCE</scope>
    <source>
        <strain evidence="8">HJB301</strain>
    </source>
</reference>
<evidence type="ECO:0000259" key="7">
    <source>
        <dbReference type="PROSITE" id="PS50109"/>
    </source>
</evidence>
<dbReference type="SMART" id="SM00388">
    <property type="entry name" value="HisKA"/>
    <property type="match status" value="1"/>
</dbReference>
<accession>A0ABT5T3Q1</accession>
<dbReference type="InterPro" id="IPR003594">
    <property type="entry name" value="HATPase_dom"/>
</dbReference>
<dbReference type="RefSeq" id="WP_274350105.1">
    <property type="nucleotide sequence ID" value="NZ_JAQZSM010000001.1"/>
</dbReference>
<dbReference type="InterPro" id="IPR004358">
    <property type="entry name" value="Sig_transdc_His_kin-like_C"/>
</dbReference>
<evidence type="ECO:0000256" key="1">
    <source>
        <dbReference type="ARBA" id="ARBA00000085"/>
    </source>
</evidence>
<dbReference type="PRINTS" id="PR00344">
    <property type="entry name" value="BCTRLSENSOR"/>
</dbReference>
<organism evidence="8 9">
    <name type="scientific">Roseinatronobacter alkalisoli</name>
    <dbReference type="NCBI Taxonomy" id="3028235"/>
    <lineage>
        <taxon>Bacteria</taxon>
        <taxon>Pseudomonadati</taxon>
        <taxon>Pseudomonadota</taxon>
        <taxon>Alphaproteobacteria</taxon>
        <taxon>Rhodobacterales</taxon>
        <taxon>Paracoccaceae</taxon>
        <taxon>Roseinatronobacter</taxon>
    </lineage>
</organism>
<sequence>MHSAAISRLIAALPQPVLLIDMAGFVQRANPPALELFGAHIVDAQIRAHLRQPDVTAMLERVLAGAADGNATFNASAGSRETVWRVMARHADAQTIVLSLGDISDIEAAEAQRRDFVANVSHELRSPLTVLSGFIETLQGPAGDDPVARSEFLGIMAEQSARMTGLVADLLSLSRVEAAEKIRPRTPVSIDMVLKATLAALRPQTDAAQVQITYAVAADLPDIPGDYDQLVQVFHNLIENGLKYGSGGGRLDISAQQLAAMPGFDGPVLRVSIRDFGEGIDPVHIPRLTERFYRVDKARSRDSGGTGLGLAIVKHILSRHRGRLSIRSTQGEGAAFDALLPCN</sequence>